<dbReference type="InterPro" id="IPR007436">
    <property type="entry name" value="DUF485"/>
</dbReference>
<feature type="transmembrane region" description="Helical" evidence="2">
    <location>
        <begin position="88"/>
        <end position="107"/>
    </location>
</feature>
<dbReference type="RefSeq" id="WP_187740856.1">
    <property type="nucleotide sequence ID" value="NZ_CP060825.1"/>
</dbReference>
<dbReference type="Pfam" id="PF04341">
    <property type="entry name" value="DUF485"/>
    <property type="match status" value="1"/>
</dbReference>
<reference evidence="3 4" key="1">
    <citation type="submission" date="2020-08" db="EMBL/GenBank/DDBJ databases">
        <title>A novel species.</title>
        <authorList>
            <person name="Gao J."/>
        </authorList>
    </citation>
    <scope>NUCLEOTIDE SEQUENCE [LARGE SCALE GENOMIC DNA]</scope>
    <source>
        <strain evidence="3 4">CRPJ-33</strain>
    </source>
</reference>
<dbReference type="KEGG" id="sgj:IAG43_12640"/>
<dbReference type="AlphaFoldDB" id="A0A7H0HT33"/>
<evidence type="ECO:0000313" key="4">
    <source>
        <dbReference type="Proteomes" id="UP000516230"/>
    </source>
</evidence>
<organism evidence="3 4">
    <name type="scientific">Streptomyces genisteinicus</name>
    <dbReference type="NCBI Taxonomy" id="2768068"/>
    <lineage>
        <taxon>Bacteria</taxon>
        <taxon>Bacillati</taxon>
        <taxon>Actinomycetota</taxon>
        <taxon>Actinomycetes</taxon>
        <taxon>Kitasatosporales</taxon>
        <taxon>Streptomycetaceae</taxon>
        <taxon>Streptomyces</taxon>
    </lineage>
</organism>
<feature type="region of interest" description="Disordered" evidence="1">
    <location>
        <begin position="1"/>
        <end position="72"/>
    </location>
</feature>
<accession>A0A7H0HT33</accession>
<keyword evidence="4" id="KW-1185">Reference proteome</keyword>
<protein>
    <submittedName>
        <fullName evidence="3">DUF485 domain-containing protein</fullName>
    </submittedName>
</protein>
<sequence>MSYHHAFPEPPPPPRPRPDGRHRQPGATAHRDRYGQQHWGAPSYADDPAHGWDDDAHRPDPAPAAPAADDDRREIRRLGSAYRRLRRVATLTALGYFVLYLLLSGYAPDLMTGRISGGLTTGVLLGLIQLPVALAAIAVYERIARRRVDPLAAAVRDRAEATAAARASRRPTGGARA</sequence>
<dbReference type="EMBL" id="CP060825">
    <property type="protein sequence ID" value="QNP63699.1"/>
    <property type="molecule type" value="Genomic_DNA"/>
</dbReference>
<feature type="transmembrane region" description="Helical" evidence="2">
    <location>
        <begin position="119"/>
        <end position="140"/>
    </location>
</feature>
<dbReference type="Proteomes" id="UP000516230">
    <property type="component" value="Chromosome"/>
</dbReference>
<feature type="compositionally biased region" description="Basic and acidic residues" evidence="1">
    <location>
        <begin position="47"/>
        <end position="60"/>
    </location>
</feature>
<evidence type="ECO:0000256" key="2">
    <source>
        <dbReference type="SAM" id="Phobius"/>
    </source>
</evidence>
<evidence type="ECO:0000313" key="3">
    <source>
        <dbReference type="EMBL" id="QNP63699.1"/>
    </source>
</evidence>
<gene>
    <name evidence="3" type="ORF">IAG43_12640</name>
</gene>
<keyword evidence="2" id="KW-1133">Transmembrane helix</keyword>
<keyword evidence="2" id="KW-0472">Membrane</keyword>
<proteinExistence type="predicted"/>
<evidence type="ECO:0000256" key="1">
    <source>
        <dbReference type="SAM" id="MobiDB-lite"/>
    </source>
</evidence>
<keyword evidence="2" id="KW-0812">Transmembrane</keyword>
<name>A0A7H0HT33_9ACTN</name>